<protein>
    <submittedName>
        <fullName evidence="1">Uncharacterized protein</fullName>
    </submittedName>
</protein>
<dbReference type="Proteomes" id="UP000194236">
    <property type="component" value="Unassembled WGS sequence"/>
</dbReference>
<evidence type="ECO:0000313" key="2">
    <source>
        <dbReference type="Proteomes" id="UP000194236"/>
    </source>
</evidence>
<reference evidence="1 2" key="1">
    <citation type="submission" date="2017-03" db="EMBL/GenBank/DDBJ databases">
        <title>Genome Survey of Euroglyphus maynei.</title>
        <authorList>
            <person name="Arlian L.G."/>
            <person name="Morgan M.S."/>
            <person name="Rider S.D."/>
        </authorList>
    </citation>
    <scope>NUCLEOTIDE SEQUENCE [LARGE SCALE GENOMIC DNA]</scope>
    <source>
        <strain evidence="1">Arlian Lab</strain>
        <tissue evidence="1">Whole body</tissue>
    </source>
</reference>
<keyword evidence="2" id="KW-1185">Reference proteome</keyword>
<gene>
    <name evidence="1" type="ORF">BLA29_004905</name>
</gene>
<proteinExistence type="predicted"/>
<evidence type="ECO:0000313" key="1">
    <source>
        <dbReference type="EMBL" id="OTF72737.1"/>
    </source>
</evidence>
<sequence>MVYTEYRLFYNKSGKCSTAFPLQTILLPRKINNKPITGYKQQQKNNNDDEEGKKIHIFSEI</sequence>
<name>A0A1Y3AXM0_EURMA</name>
<accession>A0A1Y3AXM0</accession>
<dbReference type="AlphaFoldDB" id="A0A1Y3AXM0"/>
<organism evidence="1 2">
    <name type="scientific">Euroglyphus maynei</name>
    <name type="common">Mayne's house dust mite</name>
    <dbReference type="NCBI Taxonomy" id="6958"/>
    <lineage>
        <taxon>Eukaryota</taxon>
        <taxon>Metazoa</taxon>
        <taxon>Ecdysozoa</taxon>
        <taxon>Arthropoda</taxon>
        <taxon>Chelicerata</taxon>
        <taxon>Arachnida</taxon>
        <taxon>Acari</taxon>
        <taxon>Acariformes</taxon>
        <taxon>Sarcoptiformes</taxon>
        <taxon>Astigmata</taxon>
        <taxon>Psoroptidia</taxon>
        <taxon>Analgoidea</taxon>
        <taxon>Pyroglyphidae</taxon>
        <taxon>Pyroglyphinae</taxon>
        <taxon>Euroglyphus</taxon>
    </lineage>
</organism>
<dbReference type="EMBL" id="MUJZ01054882">
    <property type="protein sequence ID" value="OTF72737.1"/>
    <property type="molecule type" value="Genomic_DNA"/>
</dbReference>
<comment type="caution">
    <text evidence="1">The sequence shown here is derived from an EMBL/GenBank/DDBJ whole genome shotgun (WGS) entry which is preliminary data.</text>
</comment>